<dbReference type="Proteomes" id="UP000076798">
    <property type="component" value="Unassembled WGS sequence"/>
</dbReference>
<dbReference type="AlphaFoldDB" id="A0A165YGI9"/>
<organism evidence="1 2">
    <name type="scientific">Sistotremastrum suecicum HHB10207 ss-3</name>
    <dbReference type="NCBI Taxonomy" id="1314776"/>
    <lineage>
        <taxon>Eukaryota</taxon>
        <taxon>Fungi</taxon>
        <taxon>Dikarya</taxon>
        <taxon>Basidiomycota</taxon>
        <taxon>Agaricomycotina</taxon>
        <taxon>Agaricomycetes</taxon>
        <taxon>Sistotremastrales</taxon>
        <taxon>Sistotremastraceae</taxon>
        <taxon>Sistotremastrum</taxon>
    </lineage>
</organism>
<reference evidence="1 2" key="1">
    <citation type="journal article" date="2016" name="Mol. Biol. Evol.">
        <title>Comparative Genomics of Early-Diverging Mushroom-Forming Fungi Provides Insights into the Origins of Lignocellulose Decay Capabilities.</title>
        <authorList>
            <person name="Nagy L.G."/>
            <person name="Riley R."/>
            <person name="Tritt A."/>
            <person name="Adam C."/>
            <person name="Daum C."/>
            <person name="Floudas D."/>
            <person name="Sun H."/>
            <person name="Yadav J.S."/>
            <person name="Pangilinan J."/>
            <person name="Larsson K.H."/>
            <person name="Matsuura K."/>
            <person name="Barry K."/>
            <person name="Labutti K."/>
            <person name="Kuo R."/>
            <person name="Ohm R.A."/>
            <person name="Bhattacharya S.S."/>
            <person name="Shirouzu T."/>
            <person name="Yoshinaga Y."/>
            <person name="Martin F.M."/>
            <person name="Grigoriev I.V."/>
            <person name="Hibbett D.S."/>
        </authorList>
    </citation>
    <scope>NUCLEOTIDE SEQUENCE [LARGE SCALE GENOMIC DNA]</scope>
    <source>
        <strain evidence="1 2">HHB10207 ss-3</strain>
    </source>
</reference>
<keyword evidence="2" id="KW-1185">Reference proteome</keyword>
<evidence type="ECO:0000313" key="1">
    <source>
        <dbReference type="EMBL" id="KZT33223.1"/>
    </source>
</evidence>
<accession>A0A165YGI9</accession>
<dbReference type="EMBL" id="KV428256">
    <property type="protein sequence ID" value="KZT33223.1"/>
    <property type="molecule type" value="Genomic_DNA"/>
</dbReference>
<proteinExistence type="predicted"/>
<name>A0A165YGI9_9AGAM</name>
<gene>
    <name evidence="1" type="ORF">SISSUDRAFT_432557</name>
</gene>
<evidence type="ECO:0000313" key="2">
    <source>
        <dbReference type="Proteomes" id="UP000076798"/>
    </source>
</evidence>
<sequence>MFGDGKGRCPADACCKPHRHFCLDQHIIFALQDDCTGARHRRSTMNVSFAVHNFPALEHAVSNSQQPLLIIDLETIVDELEERMKRHGYAKSLIILYVNELQRRLDAELPWPEYVYHGSRRFSPSSPGSFPCRTHRNEKILIRTSHYTRALQQDRTAQRDIVRQS</sequence>
<protein>
    <submittedName>
        <fullName evidence="1">Uncharacterized protein</fullName>
    </submittedName>
</protein>